<comment type="subcellular location">
    <subcellularLocation>
        <location evidence="1">Membrane</location>
        <topology evidence="1">Multi-pass membrane protein</topology>
    </subcellularLocation>
</comment>
<dbReference type="OrthoDB" id="3257095at2759"/>
<evidence type="ECO:0000313" key="6">
    <source>
        <dbReference type="EMBL" id="OXA51267.1"/>
    </source>
</evidence>
<name>A0A226E2R0_FOLCA</name>
<proteinExistence type="predicted"/>
<keyword evidence="3 5" id="KW-1133">Transmembrane helix</keyword>
<evidence type="ECO:0000256" key="3">
    <source>
        <dbReference type="ARBA" id="ARBA00022989"/>
    </source>
</evidence>
<evidence type="ECO:0000313" key="7">
    <source>
        <dbReference type="Proteomes" id="UP000198287"/>
    </source>
</evidence>
<dbReference type="Gene3D" id="1.20.1740.10">
    <property type="entry name" value="Amino acid/polyamine transporter I"/>
    <property type="match status" value="1"/>
</dbReference>
<dbReference type="InterPro" id="IPR050598">
    <property type="entry name" value="AminoAcid_Transporter"/>
</dbReference>
<dbReference type="AlphaFoldDB" id="A0A226E2R0"/>
<protein>
    <submittedName>
        <fullName evidence="6">Y+L amino acid transporter 2</fullName>
    </submittedName>
</protein>
<accession>A0A226E2R0</accession>
<dbReference type="Pfam" id="PF13520">
    <property type="entry name" value="AA_permease_2"/>
    <property type="match status" value="1"/>
</dbReference>
<dbReference type="STRING" id="158441.A0A226E2R0"/>
<feature type="transmembrane region" description="Helical" evidence="5">
    <location>
        <begin position="146"/>
        <end position="164"/>
    </location>
</feature>
<keyword evidence="2 5" id="KW-0812">Transmembrane</keyword>
<evidence type="ECO:0000256" key="2">
    <source>
        <dbReference type="ARBA" id="ARBA00022692"/>
    </source>
</evidence>
<organism evidence="6 7">
    <name type="scientific">Folsomia candida</name>
    <name type="common">Springtail</name>
    <dbReference type="NCBI Taxonomy" id="158441"/>
    <lineage>
        <taxon>Eukaryota</taxon>
        <taxon>Metazoa</taxon>
        <taxon>Ecdysozoa</taxon>
        <taxon>Arthropoda</taxon>
        <taxon>Hexapoda</taxon>
        <taxon>Collembola</taxon>
        <taxon>Entomobryomorpha</taxon>
        <taxon>Isotomoidea</taxon>
        <taxon>Isotomidae</taxon>
        <taxon>Proisotominae</taxon>
        <taxon>Folsomia</taxon>
    </lineage>
</organism>
<evidence type="ECO:0000256" key="5">
    <source>
        <dbReference type="SAM" id="Phobius"/>
    </source>
</evidence>
<dbReference type="PANTHER" id="PTHR11785">
    <property type="entry name" value="AMINO ACID TRANSPORTER"/>
    <property type="match status" value="1"/>
</dbReference>
<keyword evidence="7" id="KW-1185">Reference proteome</keyword>
<sequence length="198" mass="21880">MKEMGKMMSSPSSSISSMVRMKKEVGLLEGVAIIMGIIIGSANVVFVPTTNAIMGLTFAKYVTQPFFPAGCIPDSGVRLIAASAIIFLTFLNCYDVRITTRMQNVFLVAKVAGLGTVIVAGMVHLLQGNVSNFHDPWKNTQTDPSLIAVSFYSGIFSYAGWNYLNFMTEVRMACLSMFRVEEKTTRKWFLRPPITTHN</sequence>
<feature type="transmembrane region" description="Helical" evidence="5">
    <location>
        <begin position="106"/>
        <end position="126"/>
    </location>
</feature>
<evidence type="ECO:0000256" key="1">
    <source>
        <dbReference type="ARBA" id="ARBA00004141"/>
    </source>
</evidence>
<evidence type="ECO:0000256" key="4">
    <source>
        <dbReference type="ARBA" id="ARBA00023136"/>
    </source>
</evidence>
<dbReference type="GO" id="GO:0015179">
    <property type="term" value="F:L-amino acid transmembrane transporter activity"/>
    <property type="evidence" value="ECO:0007669"/>
    <property type="project" value="TreeGrafter"/>
</dbReference>
<dbReference type="Proteomes" id="UP000198287">
    <property type="component" value="Unassembled WGS sequence"/>
</dbReference>
<feature type="transmembrane region" description="Helical" evidence="5">
    <location>
        <begin position="75"/>
        <end position="94"/>
    </location>
</feature>
<reference evidence="6 7" key="1">
    <citation type="submission" date="2015-12" db="EMBL/GenBank/DDBJ databases">
        <title>The genome of Folsomia candida.</title>
        <authorList>
            <person name="Faddeeva A."/>
            <person name="Derks M.F."/>
            <person name="Anvar Y."/>
            <person name="Smit S."/>
            <person name="Van Straalen N."/>
            <person name="Roelofs D."/>
        </authorList>
    </citation>
    <scope>NUCLEOTIDE SEQUENCE [LARGE SCALE GENOMIC DNA]</scope>
    <source>
        <strain evidence="6 7">VU population</strain>
        <tissue evidence="6">Whole body</tissue>
    </source>
</reference>
<dbReference type="GO" id="GO:0016020">
    <property type="term" value="C:membrane"/>
    <property type="evidence" value="ECO:0007669"/>
    <property type="project" value="UniProtKB-SubCell"/>
</dbReference>
<dbReference type="EMBL" id="LNIX01000008">
    <property type="protein sequence ID" value="OXA51267.1"/>
    <property type="molecule type" value="Genomic_DNA"/>
</dbReference>
<comment type="caution">
    <text evidence="6">The sequence shown here is derived from an EMBL/GenBank/DDBJ whole genome shotgun (WGS) entry which is preliminary data.</text>
</comment>
<dbReference type="PANTHER" id="PTHR11785:SF240">
    <property type="entry name" value="LD25378P"/>
    <property type="match status" value="1"/>
</dbReference>
<keyword evidence="4 5" id="KW-0472">Membrane</keyword>
<dbReference type="InterPro" id="IPR002293">
    <property type="entry name" value="AA/rel_permease1"/>
</dbReference>
<gene>
    <name evidence="6" type="ORF">Fcan01_14187</name>
</gene>
<feature type="transmembrane region" description="Helical" evidence="5">
    <location>
        <begin position="25"/>
        <end position="46"/>
    </location>
</feature>